<dbReference type="Gene3D" id="3.30.2010.10">
    <property type="entry name" value="Metalloproteases ('zincins'), catalytic domain"/>
    <property type="match status" value="1"/>
</dbReference>
<accession>A0ABX1C788</accession>
<dbReference type="PANTHER" id="PTHR43221:SF3">
    <property type="entry name" value="SLL1280 PROTEIN"/>
    <property type="match status" value="1"/>
</dbReference>
<sequence length="433" mass="46412">MSEQEPAGGGVDEPGRGGAGDGAGPAAPDDGTAGAERGRAGDAADGAARVRRRYPGISSRAYEHPADRPALVSLRKLTGFETVFKVLSGMIPERSLRLLFLSDSVRVDENQFVQLHHMLVDACEILDLERVPPFYVTQDPRPNAMCIGLDQPIIVVTTGLVQLLDEEEMRAVIGHEVGHALSGHAVYRTILLFLTSMAVRVAWIPLGNIAIMAIVSALREWFRKSELSADRAGLLVGQDLDASLRGLMKLAGGNNLHHMNVDAFLKQAEEYEAGGDVRDSVLKILTVLPRTHPFAAVRAAELNRWAKTRDYQRLCHGHYPRRDEDPQSRVTDSVKESAAHYAGAVRTSKDPLMRLVTDVASGAGEFGGKLRDFARGAGRPRPGDARTGDARTGDARTGGGTDGGTEDGDDRRDEGRSDGDRPGGAGEGRGSGS</sequence>
<keyword evidence="7" id="KW-1133">Transmembrane helix</keyword>
<feature type="compositionally biased region" description="Basic and acidic residues" evidence="11">
    <location>
        <begin position="409"/>
        <end position="421"/>
    </location>
</feature>
<comment type="cofactor">
    <cofactor evidence="10">
        <name>Zn(2+)</name>
        <dbReference type="ChEBI" id="CHEBI:29105"/>
    </cofactor>
    <text evidence="10">Binds 1 zinc ion per subunit.</text>
</comment>
<dbReference type="EMBL" id="JAAVJC010000009">
    <property type="protein sequence ID" value="NJQ13835.1"/>
    <property type="molecule type" value="Genomic_DNA"/>
</dbReference>
<evidence type="ECO:0000259" key="12">
    <source>
        <dbReference type="Pfam" id="PF01435"/>
    </source>
</evidence>
<feature type="region of interest" description="Disordered" evidence="11">
    <location>
        <begin position="317"/>
        <end position="337"/>
    </location>
</feature>
<evidence type="ECO:0000256" key="9">
    <source>
        <dbReference type="ARBA" id="ARBA00023136"/>
    </source>
</evidence>
<proteinExistence type="inferred from homology"/>
<feature type="compositionally biased region" description="Gly residues" evidence="11">
    <location>
        <begin position="422"/>
        <end position="433"/>
    </location>
</feature>
<dbReference type="Proteomes" id="UP000727056">
    <property type="component" value="Unassembled WGS sequence"/>
</dbReference>
<keyword evidence="2 10" id="KW-0645">Protease</keyword>
<feature type="compositionally biased region" description="Basic and acidic residues" evidence="11">
    <location>
        <begin position="320"/>
        <end position="337"/>
    </location>
</feature>
<evidence type="ECO:0000256" key="3">
    <source>
        <dbReference type="ARBA" id="ARBA00022692"/>
    </source>
</evidence>
<feature type="compositionally biased region" description="Low complexity" evidence="11">
    <location>
        <begin position="24"/>
        <end position="35"/>
    </location>
</feature>
<evidence type="ECO:0000256" key="7">
    <source>
        <dbReference type="ARBA" id="ARBA00022989"/>
    </source>
</evidence>
<dbReference type="PANTHER" id="PTHR43221">
    <property type="entry name" value="PROTEASE HTPX"/>
    <property type="match status" value="1"/>
</dbReference>
<keyword evidence="9" id="KW-0472">Membrane</keyword>
<evidence type="ECO:0000256" key="4">
    <source>
        <dbReference type="ARBA" id="ARBA00022723"/>
    </source>
</evidence>
<comment type="caution">
    <text evidence="13">The sequence shown here is derived from an EMBL/GenBank/DDBJ whole genome shotgun (WGS) entry which is preliminary data.</text>
</comment>
<dbReference type="InterPro" id="IPR050083">
    <property type="entry name" value="HtpX_protease"/>
</dbReference>
<evidence type="ECO:0000256" key="1">
    <source>
        <dbReference type="ARBA" id="ARBA00022475"/>
    </source>
</evidence>
<keyword evidence="3" id="KW-0812">Transmembrane</keyword>
<dbReference type="CDD" id="cd07325">
    <property type="entry name" value="M48_Ste24p_like"/>
    <property type="match status" value="1"/>
</dbReference>
<keyword evidence="8 10" id="KW-0482">Metalloprotease</keyword>
<evidence type="ECO:0000256" key="10">
    <source>
        <dbReference type="RuleBase" id="RU003983"/>
    </source>
</evidence>
<keyword evidence="4" id="KW-0479">Metal-binding</keyword>
<reference evidence="13 14" key="1">
    <citation type="submission" date="2020-03" db="EMBL/GenBank/DDBJ databases">
        <title>Draft genome of Streptomyces sp. ventii, isolated from the Axial Seamount in the Pacific Ocean, and resequencing of the two type strains Streptomyces lonarensis strain NCL 716 and Streptomyces bohaiensis strain 11A07.</title>
        <authorList>
            <person name="Loughran R.M."/>
            <person name="Pfannmuller K.M."/>
            <person name="Wasson B.J."/>
            <person name="Deadmond M.C."/>
            <person name="Paddock B.E."/>
            <person name="Koyack M.J."/>
            <person name="Gallegos D.A."/>
            <person name="Mitchell E.A."/>
            <person name="Ushijima B."/>
            <person name="Saw J.H."/>
            <person name="Mcphail K.L."/>
            <person name="Videau P."/>
        </authorList>
    </citation>
    <scope>NUCLEOTIDE SEQUENCE [LARGE SCALE GENOMIC DNA]</scope>
    <source>
        <strain evidence="13 14">11A07</strain>
    </source>
</reference>
<evidence type="ECO:0000256" key="6">
    <source>
        <dbReference type="ARBA" id="ARBA00022833"/>
    </source>
</evidence>
<protein>
    <submittedName>
        <fullName evidence="13">M48 family metallopeptidase</fullName>
    </submittedName>
</protein>
<dbReference type="RefSeq" id="WP_168086666.1">
    <property type="nucleotide sequence ID" value="NZ_JAAVJC010000009.1"/>
</dbReference>
<feature type="compositionally biased region" description="Basic and acidic residues" evidence="11">
    <location>
        <begin position="381"/>
        <end position="394"/>
    </location>
</feature>
<keyword evidence="14" id="KW-1185">Reference proteome</keyword>
<feature type="compositionally biased region" description="Gly residues" evidence="11">
    <location>
        <begin position="7"/>
        <end position="23"/>
    </location>
</feature>
<feature type="region of interest" description="Disordered" evidence="11">
    <location>
        <begin position="366"/>
        <end position="433"/>
    </location>
</feature>
<comment type="similarity">
    <text evidence="10">Belongs to the peptidase M48 family.</text>
</comment>
<feature type="domain" description="Peptidase M48" evidence="12">
    <location>
        <begin position="116"/>
        <end position="305"/>
    </location>
</feature>
<keyword evidence="5 10" id="KW-0378">Hydrolase</keyword>
<evidence type="ECO:0000313" key="14">
    <source>
        <dbReference type="Proteomes" id="UP000727056"/>
    </source>
</evidence>
<feature type="region of interest" description="Disordered" evidence="11">
    <location>
        <begin position="1"/>
        <end position="47"/>
    </location>
</feature>
<dbReference type="InterPro" id="IPR001915">
    <property type="entry name" value="Peptidase_M48"/>
</dbReference>
<evidence type="ECO:0000256" key="11">
    <source>
        <dbReference type="SAM" id="MobiDB-lite"/>
    </source>
</evidence>
<evidence type="ECO:0000256" key="2">
    <source>
        <dbReference type="ARBA" id="ARBA00022670"/>
    </source>
</evidence>
<evidence type="ECO:0000256" key="5">
    <source>
        <dbReference type="ARBA" id="ARBA00022801"/>
    </source>
</evidence>
<evidence type="ECO:0000313" key="13">
    <source>
        <dbReference type="EMBL" id="NJQ13835.1"/>
    </source>
</evidence>
<keyword evidence="1" id="KW-1003">Cell membrane</keyword>
<gene>
    <name evidence="13" type="ORF">HCN52_02460</name>
</gene>
<keyword evidence="6 10" id="KW-0862">Zinc</keyword>
<organism evidence="13 14">
    <name type="scientific">Streptomyces bohaiensis</name>
    <dbReference type="NCBI Taxonomy" id="1431344"/>
    <lineage>
        <taxon>Bacteria</taxon>
        <taxon>Bacillati</taxon>
        <taxon>Actinomycetota</taxon>
        <taxon>Actinomycetes</taxon>
        <taxon>Kitasatosporales</taxon>
        <taxon>Streptomycetaceae</taxon>
        <taxon>Streptomyces</taxon>
    </lineage>
</organism>
<name>A0ABX1C788_9ACTN</name>
<dbReference type="Pfam" id="PF01435">
    <property type="entry name" value="Peptidase_M48"/>
    <property type="match status" value="1"/>
</dbReference>
<evidence type="ECO:0000256" key="8">
    <source>
        <dbReference type="ARBA" id="ARBA00023049"/>
    </source>
</evidence>